<reference evidence="3" key="1">
    <citation type="submission" date="2017-08" db="EMBL/GenBank/DDBJ databases">
        <title>A dynamic microbial community with high functional redundancy inhabits the cold, oxic subseafloor aquifer.</title>
        <authorList>
            <person name="Tully B.J."/>
            <person name="Wheat C.G."/>
            <person name="Glazer B.T."/>
            <person name="Huber J.A."/>
        </authorList>
    </citation>
    <scope>NUCLEOTIDE SEQUENCE [LARGE SCALE GENOMIC DNA]</scope>
</reference>
<dbReference type="Proteomes" id="UP000218775">
    <property type="component" value="Unassembled WGS sequence"/>
</dbReference>
<keyword evidence="1" id="KW-0732">Signal</keyword>
<dbReference type="EMBL" id="NVUK01000060">
    <property type="protein sequence ID" value="PCI74966.1"/>
    <property type="molecule type" value="Genomic_DNA"/>
</dbReference>
<name>A0A2A4WXL4_UNCAE</name>
<evidence type="ECO:0000313" key="2">
    <source>
        <dbReference type="EMBL" id="PCI74966.1"/>
    </source>
</evidence>
<accession>A0A2A4WXL4</accession>
<sequence length="224" mass="25592">MHQVLRFSIVLLMLVSSMAFSSSSPAKIEHFLYSKEVEGKQTVAKWSLKDKEKTYVLDGASPVGTTNILTDKNFQTLSFQHKSHDGYSYTLTKDGNKVHAHRHDANGSFGRTYDISSSPWVQEFDFSFRPFILSNSKRYTFQIIHPQKLSIHTLVATKIRDEQLTVHGQTYDAVRLKMTLTGIKKMFWHADLWYNRKTGNLLKYVANEGPGTPVSTIELKSKKT</sequence>
<feature type="signal peptide" evidence="1">
    <location>
        <begin position="1"/>
        <end position="26"/>
    </location>
</feature>
<organism evidence="2 3">
    <name type="scientific">Aerophobetes bacterium</name>
    <dbReference type="NCBI Taxonomy" id="2030807"/>
    <lineage>
        <taxon>Bacteria</taxon>
        <taxon>Candidatus Aerophobota</taxon>
    </lineage>
</organism>
<evidence type="ECO:0000256" key="1">
    <source>
        <dbReference type="SAM" id="SignalP"/>
    </source>
</evidence>
<feature type="chain" id="PRO_5012720631" description="DUF3108 domain-containing protein" evidence="1">
    <location>
        <begin position="27"/>
        <end position="224"/>
    </location>
</feature>
<protein>
    <recommendedName>
        <fullName evidence="4">DUF3108 domain-containing protein</fullName>
    </recommendedName>
</protein>
<evidence type="ECO:0000313" key="3">
    <source>
        <dbReference type="Proteomes" id="UP000218775"/>
    </source>
</evidence>
<gene>
    <name evidence="2" type="ORF">COB21_06160</name>
</gene>
<dbReference type="AlphaFoldDB" id="A0A2A4WXL4"/>
<evidence type="ECO:0008006" key="4">
    <source>
        <dbReference type="Google" id="ProtNLM"/>
    </source>
</evidence>
<proteinExistence type="predicted"/>
<comment type="caution">
    <text evidence="2">The sequence shown here is derived from an EMBL/GenBank/DDBJ whole genome shotgun (WGS) entry which is preliminary data.</text>
</comment>